<dbReference type="PANTHER" id="PTHR12948:SF3">
    <property type="entry name" value="NEDD8 ULTIMATE BUSTER 1"/>
    <property type="match status" value="1"/>
</dbReference>
<dbReference type="Gene3D" id="1.10.8.10">
    <property type="entry name" value="DNA helicase RuvA subunit, C-terminal domain"/>
    <property type="match status" value="3"/>
</dbReference>
<dbReference type="InterPro" id="IPR015940">
    <property type="entry name" value="UBA"/>
</dbReference>
<dbReference type="SUPFAM" id="SSF54236">
    <property type="entry name" value="Ubiquitin-like"/>
    <property type="match status" value="1"/>
</dbReference>
<feature type="compositionally biased region" description="Low complexity" evidence="2">
    <location>
        <begin position="574"/>
        <end position="593"/>
    </location>
</feature>
<dbReference type="PROSITE" id="PS50053">
    <property type="entry name" value="UBIQUITIN_2"/>
    <property type="match status" value="1"/>
</dbReference>
<dbReference type="PROSITE" id="PS50030">
    <property type="entry name" value="UBA"/>
    <property type="match status" value="3"/>
</dbReference>
<evidence type="ECO:0000259" key="3">
    <source>
        <dbReference type="PROSITE" id="PS50030"/>
    </source>
</evidence>
<dbReference type="InterPro" id="IPR041207">
    <property type="entry name" value="NUB1_ubiquitin-like_dom"/>
</dbReference>
<feature type="domain" description="Ubiquitin-like" evidence="4">
    <location>
        <begin position="108"/>
        <end position="179"/>
    </location>
</feature>
<feature type="region of interest" description="Disordered" evidence="2">
    <location>
        <begin position="1"/>
        <end position="22"/>
    </location>
</feature>
<evidence type="ECO:0000313" key="5">
    <source>
        <dbReference type="EMBL" id="CAH2281989.1"/>
    </source>
</evidence>
<dbReference type="GO" id="GO:2000058">
    <property type="term" value="P:regulation of ubiquitin-dependent protein catabolic process"/>
    <property type="evidence" value="ECO:0007669"/>
    <property type="project" value="TreeGrafter"/>
</dbReference>
<evidence type="ECO:0000313" key="6">
    <source>
        <dbReference type="Proteomes" id="UP001295444"/>
    </source>
</evidence>
<dbReference type="InterPro" id="IPR058666">
    <property type="entry name" value="SASH1/NUB1_homeodomain"/>
</dbReference>
<dbReference type="CDD" id="cd17062">
    <property type="entry name" value="Ubl_NUB1"/>
    <property type="match status" value="1"/>
</dbReference>
<feature type="domain" description="UBA" evidence="3">
    <location>
        <begin position="399"/>
        <end position="439"/>
    </location>
</feature>
<dbReference type="Pfam" id="PF18037">
    <property type="entry name" value="Ubiquitin_5"/>
    <property type="match status" value="1"/>
</dbReference>
<dbReference type="SUPFAM" id="SSF46934">
    <property type="entry name" value="UBA-like"/>
    <property type="match status" value="3"/>
</dbReference>
<dbReference type="InterPro" id="IPR009060">
    <property type="entry name" value="UBA-like_sf"/>
</dbReference>
<dbReference type="InterPro" id="IPR039749">
    <property type="entry name" value="NUB1"/>
</dbReference>
<dbReference type="InterPro" id="IPR000626">
    <property type="entry name" value="Ubiquitin-like_dom"/>
</dbReference>
<dbReference type="SMART" id="SM00165">
    <property type="entry name" value="UBA"/>
    <property type="match status" value="3"/>
</dbReference>
<dbReference type="Pfam" id="PF00627">
    <property type="entry name" value="UBA"/>
    <property type="match status" value="3"/>
</dbReference>
<organism evidence="5 6">
    <name type="scientific">Pelobates cultripes</name>
    <name type="common">Western spadefoot toad</name>
    <dbReference type="NCBI Taxonomy" id="61616"/>
    <lineage>
        <taxon>Eukaryota</taxon>
        <taxon>Metazoa</taxon>
        <taxon>Chordata</taxon>
        <taxon>Craniata</taxon>
        <taxon>Vertebrata</taxon>
        <taxon>Euteleostomi</taxon>
        <taxon>Amphibia</taxon>
        <taxon>Batrachia</taxon>
        <taxon>Anura</taxon>
        <taxon>Pelobatoidea</taxon>
        <taxon>Pelobatidae</taxon>
        <taxon>Pelobates</taxon>
    </lineage>
</organism>
<dbReference type="AlphaFoldDB" id="A0AAD1RZA4"/>
<keyword evidence="6" id="KW-1185">Reference proteome</keyword>
<evidence type="ECO:0000256" key="1">
    <source>
        <dbReference type="SAM" id="Coils"/>
    </source>
</evidence>
<dbReference type="EMBL" id="OW240915">
    <property type="protein sequence ID" value="CAH2281989.1"/>
    <property type="molecule type" value="Genomic_DNA"/>
</dbReference>
<feature type="coiled-coil region" evidence="1">
    <location>
        <begin position="429"/>
        <end position="459"/>
    </location>
</feature>
<feature type="coiled-coil region" evidence="1">
    <location>
        <begin position="176"/>
        <end position="206"/>
    </location>
</feature>
<dbReference type="Pfam" id="PF26285">
    <property type="entry name" value="SASH1_Homeodomain"/>
    <property type="match status" value="1"/>
</dbReference>
<accession>A0AAD1RZA4</accession>
<proteinExistence type="predicted"/>
<sequence length="644" mass="72498">MTSSPPNRPGGSITQQGDPHPARMAEKKFLVAQLTNYLREDRIQLWKAPYTTENQEAGCDIKVLVQRYCNRLNYALDDITSALEEIRCLAIQRGARNQAFKTKGLASLQVFLPRKVNKESKNIMETPLNITGKELKCQIAQTYGLQENYIKIIVNKKQLEIGKTLQEQGIGHNVKVLVLELNYTEEEAKKRTHEEEKERESELKNEETMKKKVLRTKKGLEILAGRGDFYDVDTTPCLEIANQTGKAIKIPQASKKALMLAMGYHERGRAFLKRTEYALALTFLLDADKHFCECGKELLDTVDNYAVLQLDIVWCYFRLEQLDCLDDAESKLNISQKCFNKCYGENQERLINIKGSYGREKVLFLRLYLLQGIVSYHGGKATEAGEKFTKANRLYNELSIDPSKVENLLILGCSAQDARLALRACDGNIEHAANHIAMKKEEKEKIKKEEREKRRKRLDKINTLRGMGYSERASAEALSNTGGNIERAVQLLLDHPEMLISHDNAVSSESYNPPQESIDQLVYIGFAPDAAEAALKIFQGNIELAAQILTHHQGALPPQLLQELEKAPPEKETSSSSETSLSSLESPGTSTSSVGESDIDPVKEILDDIPEHEEDYLDLTLEEEGRVLAEYLSYLEKLQGVGAS</sequence>
<reference evidence="5" key="1">
    <citation type="submission" date="2022-03" db="EMBL/GenBank/DDBJ databases">
        <authorList>
            <person name="Alioto T."/>
            <person name="Alioto T."/>
            <person name="Gomez Garrido J."/>
        </authorList>
    </citation>
    <scope>NUCLEOTIDE SEQUENCE</scope>
</reference>
<keyword evidence="1" id="KW-0175">Coiled coil</keyword>
<dbReference type="CDD" id="cd14291">
    <property type="entry name" value="UBA1_NUB1_like"/>
    <property type="match status" value="1"/>
</dbReference>
<feature type="domain" description="UBA" evidence="3">
    <location>
        <begin position="449"/>
        <end position="495"/>
    </location>
</feature>
<dbReference type="PANTHER" id="PTHR12948">
    <property type="entry name" value="NEDD8 ULTIMATE BUSTER-1 BS4 PROTEIN"/>
    <property type="match status" value="1"/>
</dbReference>
<dbReference type="Proteomes" id="UP001295444">
    <property type="component" value="Chromosome 04"/>
</dbReference>
<feature type="region of interest" description="Disordered" evidence="2">
    <location>
        <begin position="566"/>
        <end position="610"/>
    </location>
</feature>
<dbReference type="InterPro" id="IPR029071">
    <property type="entry name" value="Ubiquitin-like_domsf"/>
</dbReference>
<protein>
    <submittedName>
        <fullName evidence="5">NEDD8 ultimate buster 1</fullName>
    </submittedName>
</protein>
<dbReference type="Gene3D" id="3.10.20.90">
    <property type="entry name" value="Phosphatidylinositol 3-kinase Catalytic Subunit, Chain A, domain 1"/>
    <property type="match status" value="1"/>
</dbReference>
<name>A0AAD1RZA4_PELCU</name>
<feature type="domain" description="UBA" evidence="3">
    <location>
        <begin position="512"/>
        <end position="552"/>
    </location>
</feature>
<evidence type="ECO:0000259" key="4">
    <source>
        <dbReference type="PROSITE" id="PS50053"/>
    </source>
</evidence>
<gene>
    <name evidence="5" type="ORF">PECUL_23A006437</name>
</gene>
<evidence type="ECO:0000256" key="2">
    <source>
        <dbReference type="SAM" id="MobiDB-lite"/>
    </source>
</evidence>